<feature type="transmembrane region" description="Helical" evidence="11">
    <location>
        <begin position="98"/>
        <end position="116"/>
    </location>
</feature>
<evidence type="ECO:0000256" key="2">
    <source>
        <dbReference type="ARBA" id="ARBA00022475"/>
    </source>
</evidence>
<dbReference type="GO" id="GO:0019957">
    <property type="term" value="F:C-C chemokine binding"/>
    <property type="evidence" value="ECO:0007669"/>
    <property type="project" value="TreeGrafter"/>
</dbReference>
<dbReference type="FunCoup" id="A0A672GCU0">
    <property type="interactions" value="652"/>
</dbReference>
<dbReference type="PROSITE" id="PS00237">
    <property type="entry name" value="G_PROTEIN_RECEP_F1_1"/>
    <property type="match status" value="1"/>
</dbReference>
<dbReference type="AlphaFoldDB" id="A0A672GCU0"/>
<reference evidence="13" key="1">
    <citation type="submission" date="2019-06" db="EMBL/GenBank/DDBJ databases">
        <authorList>
            <consortium name="Wellcome Sanger Institute Data Sharing"/>
        </authorList>
    </citation>
    <scope>NUCLEOTIDE SEQUENCE [LARGE SCALE GENOMIC DNA]</scope>
</reference>
<feature type="transmembrane region" description="Helical" evidence="11">
    <location>
        <begin position="190"/>
        <end position="209"/>
    </location>
</feature>
<proteinExistence type="inferred from homology"/>
<comment type="subcellular location">
    <subcellularLocation>
        <location evidence="1">Cell membrane</location>
        <topology evidence="1">Multi-pass membrane protein</topology>
    </subcellularLocation>
</comment>
<dbReference type="InterPro" id="IPR000276">
    <property type="entry name" value="GPCR_Rhodpsn"/>
</dbReference>
<feature type="transmembrane region" description="Helical" evidence="11">
    <location>
        <begin position="221"/>
        <end position="243"/>
    </location>
</feature>
<dbReference type="PANTHER" id="PTHR10489">
    <property type="entry name" value="CELL ADHESION MOLECULE"/>
    <property type="match status" value="1"/>
</dbReference>
<keyword evidence="4 11" id="KW-1133">Transmembrane helix</keyword>
<name>A0A672GCU0_SALFA</name>
<evidence type="ECO:0000256" key="5">
    <source>
        <dbReference type="ARBA" id="ARBA00023040"/>
    </source>
</evidence>
<dbReference type="GO" id="GO:0009897">
    <property type="term" value="C:external side of plasma membrane"/>
    <property type="evidence" value="ECO:0007669"/>
    <property type="project" value="TreeGrafter"/>
</dbReference>
<dbReference type="Gene3D" id="1.20.1070.10">
    <property type="entry name" value="Rhodopsin 7-helix transmembrane proteins"/>
    <property type="match status" value="1"/>
</dbReference>
<evidence type="ECO:0000259" key="12">
    <source>
        <dbReference type="PROSITE" id="PS50262"/>
    </source>
</evidence>
<dbReference type="Proteomes" id="UP000472267">
    <property type="component" value="Chromosome 16"/>
</dbReference>
<keyword evidence="3 10" id="KW-0812">Transmembrane</keyword>
<protein>
    <submittedName>
        <fullName evidence="13">Chemokine (C-X-C motif) receptor 2</fullName>
    </submittedName>
</protein>
<dbReference type="PANTHER" id="PTHR10489:SF689">
    <property type="entry name" value="C-X-C CHEMOKINE RECEPTOR TYPE 2"/>
    <property type="match status" value="1"/>
</dbReference>
<dbReference type="GO" id="GO:0016493">
    <property type="term" value="F:C-C chemokine receptor activity"/>
    <property type="evidence" value="ECO:0007669"/>
    <property type="project" value="TreeGrafter"/>
</dbReference>
<reference evidence="13" key="2">
    <citation type="submission" date="2025-08" db="UniProtKB">
        <authorList>
            <consortium name="Ensembl"/>
        </authorList>
    </citation>
    <scope>IDENTIFICATION</scope>
</reference>
<dbReference type="InterPro" id="IPR050119">
    <property type="entry name" value="CCR1-9-like"/>
</dbReference>
<evidence type="ECO:0000256" key="10">
    <source>
        <dbReference type="RuleBase" id="RU000688"/>
    </source>
</evidence>
<dbReference type="GO" id="GO:0006955">
    <property type="term" value="P:immune response"/>
    <property type="evidence" value="ECO:0007669"/>
    <property type="project" value="TreeGrafter"/>
</dbReference>
<dbReference type="GO" id="GO:0019722">
    <property type="term" value="P:calcium-mediated signaling"/>
    <property type="evidence" value="ECO:0007669"/>
    <property type="project" value="TreeGrafter"/>
</dbReference>
<feature type="transmembrane region" description="Helical" evidence="11">
    <location>
        <begin position="55"/>
        <end position="74"/>
    </location>
</feature>
<dbReference type="SUPFAM" id="SSF81321">
    <property type="entry name" value="Family A G protein-coupled receptor-like"/>
    <property type="match status" value="1"/>
</dbReference>
<comment type="similarity">
    <text evidence="10">Belongs to the G-protein coupled receptor 1 family.</text>
</comment>
<evidence type="ECO:0000256" key="9">
    <source>
        <dbReference type="ARBA" id="ARBA00023224"/>
    </source>
</evidence>
<dbReference type="InterPro" id="IPR000355">
    <property type="entry name" value="Chemokine_rcpt"/>
</dbReference>
<keyword evidence="7 10" id="KW-0675">Receptor</keyword>
<keyword evidence="6 11" id="KW-0472">Membrane</keyword>
<dbReference type="InParanoid" id="A0A672GCU0"/>
<evidence type="ECO:0000256" key="3">
    <source>
        <dbReference type="ARBA" id="ARBA00022692"/>
    </source>
</evidence>
<keyword evidence="8" id="KW-0325">Glycoprotein</keyword>
<evidence type="ECO:0000256" key="1">
    <source>
        <dbReference type="ARBA" id="ARBA00004651"/>
    </source>
</evidence>
<feature type="transmembrane region" description="Helical" evidence="11">
    <location>
        <begin position="269"/>
        <end position="288"/>
    </location>
</feature>
<keyword evidence="2" id="KW-1003">Cell membrane</keyword>
<evidence type="ECO:0000256" key="4">
    <source>
        <dbReference type="ARBA" id="ARBA00022989"/>
    </source>
</evidence>
<dbReference type="GO" id="GO:0007204">
    <property type="term" value="P:positive regulation of cytosolic calcium ion concentration"/>
    <property type="evidence" value="ECO:0007669"/>
    <property type="project" value="TreeGrafter"/>
</dbReference>
<evidence type="ECO:0000256" key="6">
    <source>
        <dbReference type="ARBA" id="ARBA00023136"/>
    </source>
</evidence>
<dbReference type="PROSITE" id="PS50262">
    <property type="entry name" value="G_PROTEIN_RECEP_F1_2"/>
    <property type="match status" value="1"/>
</dbReference>
<evidence type="ECO:0000313" key="13">
    <source>
        <dbReference type="Ensembl" id="ENSSFAP00005009034.1"/>
    </source>
</evidence>
<feature type="transmembrane region" description="Helical" evidence="11">
    <location>
        <begin position="20"/>
        <end position="43"/>
    </location>
</feature>
<dbReference type="PRINTS" id="PR00657">
    <property type="entry name" value="CCCHEMOKINER"/>
</dbReference>
<feature type="domain" description="G-protein coupled receptors family 1 profile" evidence="12">
    <location>
        <begin position="35"/>
        <end position="285"/>
    </location>
</feature>
<feature type="transmembrane region" description="Helical" evidence="11">
    <location>
        <begin position="128"/>
        <end position="150"/>
    </location>
</feature>
<keyword evidence="9 10" id="KW-0807">Transducer</keyword>
<evidence type="ECO:0000256" key="11">
    <source>
        <dbReference type="SAM" id="Phobius"/>
    </source>
</evidence>
<dbReference type="PRINTS" id="PR00237">
    <property type="entry name" value="GPCRRHODOPSN"/>
</dbReference>
<evidence type="ECO:0000256" key="7">
    <source>
        <dbReference type="ARBA" id="ARBA00023170"/>
    </source>
</evidence>
<organism evidence="13 14">
    <name type="scientific">Salarias fasciatus</name>
    <name type="common">Jewelled blenny</name>
    <name type="synonym">Blennius fasciatus</name>
    <dbReference type="NCBI Taxonomy" id="181472"/>
    <lineage>
        <taxon>Eukaryota</taxon>
        <taxon>Metazoa</taxon>
        <taxon>Chordata</taxon>
        <taxon>Craniata</taxon>
        <taxon>Vertebrata</taxon>
        <taxon>Euteleostomi</taxon>
        <taxon>Actinopterygii</taxon>
        <taxon>Neopterygii</taxon>
        <taxon>Teleostei</taxon>
        <taxon>Neoteleostei</taxon>
        <taxon>Acanthomorphata</taxon>
        <taxon>Ovalentaria</taxon>
        <taxon>Blenniimorphae</taxon>
        <taxon>Blenniiformes</taxon>
        <taxon>Blennioidei</taxon>
        <taxon>Blenniidae</taxon>
        <taxon>Salariinae</taxon>
        <taxon>Salarias</taxon>
    </lineage>
</organism>
<dbReference type="OMA" id="DTCPRRE"/>
<evidence type="ECO:0000313" key="14">
    <source>
        <dbReference type="Proteomes" id="UP000472267"/>
    </source>
</evidence>
<evidence type="ECO:0000256" key="8">
    <source>
        <dbReference type="ARBA" id="ARBA00023180"/>
    </source>
</evidence>
<keyword evidence="5 10" id="KW-0297">G-protein coupled receptor</keyword>
<dbReference type="Pfam" id="PF00001">
    <property type="entry name" value="7tm_1"/>
    <property type="match status" value="1"/>
</dbReference>
<dbReference type="InterPro" id="IPR017452">
    <property type="entry name" value="GPCR_Rhodpsn_7TM"/>
</dbReference>
<sequence length="330" mass="37170">MEEDLSAPCEFIVPGFNSLGLLIVHMIVFVISLMGNSVVVYVVCSMRKTTTEVYLLHLALADLLFCLTLPFWAVDVHYGWIFGGFLCKLLSGFQEASVYSGVFLLACISVDRYFAIVRATRVSSFHHLQVRVICGVVWLVAVGLSLPAMIKRESMYDDDLGQYICYDNVTVESSNRWRVSVRILQHSVGFFLPLLVMAVCYGWTVATLFQTRNQQKHKAMCVILAVVLAFILCWLPYNVTILIDTLMRGKWLKVKLCETQYVVEMVLNVTKLVAFMHCAVNPVLYAFIGEKFRRQLALALSKCGLCQRFQAASRRSSAGSVRSRNSSVLV</sequence>
<accession>A0A672GCU0</accession>
<dbReference type="Ensembl" id="ENSSFAT00005009469.1">
    <property type="protein sequence ID" value="ENSSFAP00005009034.1"/>
    <property type="gene ID" value="ENSSFAG00005005227.1"/>
</dbReference>
<dbReference type="GO" id="GO:0030593">
    <property type="term" value="P:neutrophil chemotaxis"/>
    <property type="evidence" value="ECO:0007669"/>
    <property type="project" value="TreeGrafter"/>
</dbReference>
<keyword evidence="14" id="KW-1185">Reference proteome</keyword>
<reference evidence="13" key="3">
    <citation type="submission" date="2025-09" db="UniProtKB">
        <authorList>
            <consortium name="Ensembl"/>
        </authorList>
    </citation>
    <scope>IDENTIFICATION</scope>
</reference>